<evidence type="ECO:0000256" key="1">
    <source>
        <dbReference type="SAM" id="Phobius"/>
    </source>
</evidence>
<feature type="transmembrane region" description="Helical" evidence="1">
    <location>
        <begin position="63"/>
        <end position="88"/>
    </location>
</feature>
<dbReference type="AlphaFoldDB" id="A0A1E5KWW7"/>
<feature type="transmembrane region" description="Helical" evidence="1">
    <location>
        <begin position="229"/>
        <end position="251"/>
    </location>
</feature>
<dbReference type="OrthoDB" id="9776218at2"/>
<evidence type="ECO:0000313" key="2">
    <source>
        <dbReference type="EMBL" id="OEH82357.1"/>
    </source>
</evidence>
<proteinExistence type="predicted"/>
<feature type="transmembrane region" description="Helical" evidence="1">
    <location>
        <begin position="108"/>
        <end position="132"/>
    </location>
</feature>
<dbReference type="Proteomes" id="UP000095256">
    <property type="component" value="Unassembled WGS sequence"/>
</dbReference>
<name>A0A1E5KWW7_9ENTE</name>
<feature type="transmembrane region" description="Helical" evidence="1">
    <location>
        <begin position="23"/>
        <end position="42"/>
    </location>
</feature>
<sequence>MKEAIDFIQVESRRHFFSEGINYFYFMSIIIWPIISFIQLLFNFQIFPLEKLSFLGIHNPKDLFYYMFIGYVAFIIFQTVVQSAWRIGFERFQGTLSTIFMAPISKVLWLYSRSIAIVLTNGWFYLCAFIGVNSWYHSFSLYTLSITIFASFLLFIGATIWGSFLMTFFILLRDGTILFILLEGPQEAFSGAKVPVQVTPFAIQLISSCFPLTYTILLLRSLLLMKGEIVFYGGLFILLNLILIALTIISLHYGEKQLRRKGSFDLY</sequence>
<evidence type="ECO:0000313" key="3">
    <source>
        <dbReference type="Proteomes" id="UP000095256"/>
    </source>
</evidence>
<reference evidence="2 3" key="1">
    <citation type="submission" date="2016-09" db="EMBL/GenBank/DDBJ databases">
        <authorList>
            <person name="Capua I."/>
            <person name="De Benedictis P."/>
            <person name="Joannis T."/>
            <person name="Lombin L.H."/>
            <person name="Cattoli G."/>
        </authorList>
    </citation>
    <scope>NUCLEOTIDE SEQUENCE [LARGE SCALE GENOMIC DNA]</scope>
    <source>
        <strain evidence="2 3">LMG 25899</strain>
    </source>
</reference>
<protein>
    <submittedName>
        <fullName evidence="2">Uncharacterized protein</fullName>
    </submittedName>
</protein>
<keyword evidence="1" id="KW-1133">Transmembrane helix</keyword>
<gene>
    <name evidence="2" type="ORF">BCR26_02700</name>
</gene>
<keyword evidence="1" id="KW-0812">Transmembrane</keyword>
<accession>A0A1E5KWW7</accession>
<comment type="caution">
    <text evidence="2">The sequence shown here is derived from an EMBL/GenBank/DDBJ whole genome shotgun (WGS) entry which is preliminary data.</text>
</comment>
<dbReference type="STRING" id="762845.BCR26_02700"/>
<dbReference type="RefSeq" id="WP_069698632.1">
    <property type="nucleotide sequence ID" value="NZ_JAGGMA010000001.1"/>
</dbReference>
<dbReference type="EMBL" id="MIEK01000023">
    <property type="protein sequence ID" value="OEH82357.1"/>
    <property type="molecule type" value="Genomic_DNA"/>
</dbReference>
<feature type="transmembrane region" description="Helical" evidence="1">
    <location>
        <begin position="194"/>
        <end position="217"/>
    </location>
</feature>
<organism evidence="2 3">
    <name type="scientific">Enterococcus rivorum</name>
    <dbReference type="NCBI Taxonomy" id="762845"/>
    <lineage>
        <taxon>Bacteria</taxon>
        <taxon>Bacillati</taxon>
        <taxon>Bacillota</taxon>
        <taxon>Bacilli</taxon>
        <taxon>Lactobacillales</taxon>
        <taxon>Enterococcaceae</taxon>
        <taxon>Enterococcus</taxon>
    </lineage>
</organism>
<keyword evidence="1" id="KW-0472">Membrane</keyword>
<keyword evidence="3" id="KW-1185">Reference proteome</keyword>